<proteinExistence type="predicted"/>
<dbReference type="AlphaFoldDB" id="A0A9Q3IBX6"/>
<protein>
    <recommendedName>
        <fullName evidence="3">Copia protein</fullName>
    </recommendedName>
</protein>
<evidence type="ECO:0008006" key="3">
    <source>
        <dbReference type="Google" id="ProtNLM"/>
    </source>
</evidence>
<evidence type="ECO:0000313" key="2">
    <source>
        <dbReference type="Proteomes" id="UP000765509"/>
    </source>
</evidence>
<name>A0A9Q3IBX6_9BASI</name>
<evidence type="ECO:0000313" key="1">
    <source>
        <dbReference type="EMBL" id="MBW0537536.1"/>
    </source>
</evidence>
<dbReference type="CDD" id="cd09272">
    <property type="entry name" value="RNase_HI_RT_Ty1"/>
    <property type="match status" value="1"/>
</dbReference>
<dbReference type="OrthoDB" id="3344688at2759"/>
<sequence>MHVPRYLKGTANVGITYKKNIEEQAIAYSDANWGNCRVTQRSVSGHHILFNKGLVIWKTKKQPTVSLLSSEAEYKALLNLASEGLWLQQFSNEIGLTSKPQPMTVYKDNEGCIDTANSDCNAASQRMKHVEIQLHFIREAIKNRKIVLYYTPTASMLADFLTK</sequence>
<keyword evidence="2" id="KW-1185">Reference proteome</keyword>
<dbReference type="PANTHER" id="PTHR11439:SF463">
    <property type="entry name" value="REVERSE TRANSCRIPTASE TY1_COPIA-TYPE DOMAIN-CONTAINING PROTEIN"/>
    <property type="match status" value="1"/>
</dbReference>
<reference evidence="1" key="1">
    <citation type="submission" date="2021-03" db="EMBL/GenBank/DDBJ databases">
        <title>Draft genome sequence of rust myrtle Austropuccinia psidii MF-1, a brazilian biotype.</title>
        <authorList>
            <person name="Quecine M.C."/>
            <person name="Pachon D.M.R."/>
            <person name="Bonatelli M.L."/>
            <person name="Correr F.H."/>
            <person name="Franceschini L.M."/>
            <person name="Leite T.F."/>
            <person name="Margarido G.R.A."/>
            <person name="Almeida C.A."/>
            <person name="Ferrarezi J.A."/>
            <person name="Labate C.A."/>
        </authorList>
    </citation>
    <scope>NUCLEOTIDE SEQUENCE</scope>
    <source>
        <strain evidence="1">MF-1</strain>
    </source>
</reference>
<dbReference type="Proteomes" id="UP000765509">
    <property type="component" value="Unassembled WGS sequence"/>
</dbReference>
<comment type="caution">
    <text evidence="1">The sequence shown here is derived from an EMBL/GenBank/DDBJ whole genome shotgun (WGS) entry which is preliminary data.</text>
</comment>
<dbReference type="EMBL" id="AVOT02042154">
    <property type="protein sequence ID" value="MBW0537536.1"/>
    <property type="molecule type" value="Genomic_DNA"/>
</dbReference>
<dbReference type="PANTHER" id="PTHR11439">
    <property type="entry name" value="GAG-POL-RELATED RETROTRANSPOSON"/>
    <property type="match status" value="1"/>
</dbReference>
<accession>A0A9Q3IBX6</accession>
<organism evidence="1 2">
    <name type="scientific">Austropuccinia psidii MF-1</name>
    <dbReference type="NCBI Taxonomy" id="1389203"/>
    <lineage>
        <taxon>Eukaryota</taxon>
        <taxon>Fungi</taxon>
        <taxon>Dikarya</taxon>
        <taxon>Basidiomycota</taxon>
        <taxon>Pucciniomycotina</taxon>
        <taxon>Pucciniomycetes</taxon>
        <taxon>Pucciniales</taxon>
        <taxon>Sphaerophragmiaceae</taxon>
        <taxon>Austropuccinia</taxon>
    </lineage>
</organism>
<gene>
    <name evidence="1" type="ORF">O181_077251</name>
</gene>